<dbReference type="Pfam" id="PF07690">
    <property type="entry name" value="MFS_1"/>
    <property type="match status" value="1"/>
</dbReference>
<dbReference type="Gene3D" id="1.20.1250.20">
    <property type="entry name" value="MFS general substrate transporter like domains"/>
    <property type="match status" value="2"/>
</dbReference>
<feature type="transmembrane region" description="Helical" evidence="2">
    <location>
        <begin position="178"/>
        <end position="197"/>
    </location>
</feature>
<feature type="domain" description="Major facilitator superfamily (MFS) profile" evidence="3">
    <location>
        <begin position="360"/>
        <end position="552"/>
    </location>
</feature>
<dbReference type="InterPro" id="IPR036259">
    <property type="entry name" value="MFS_trans_sf"/>
</dbReference>
<reference evidence="4" key="1">
    <citation type="submission" date="2021-02" db="EMBL/GenBank/DDBJ databases">
        <authorList>
            <person name="Nowell W R."/>
        </authorList>
    </citation>
    <scope>NUCLEOTIDE SEQUENCE</scope>
</reference>
<dbReference type="GO" id="GO:0022857">
    <property type="term" value="F:transmembrane transporter activity"/>
    <property type="evidence" value="ECO:0007669"/>
    <property type="project" value="InterPro"/>
</dbReference>
<keyword evidence="2" id="KW-0472">Membrane</keyword>
<feature type="transmembrane region" description="Helical" evidence="2">
    <location>
        <begin position="233"/>
        <end position="253"/>
    </location>
</feature>
<dbReference type="InterPro" id="IPR020846">
    <property type="entry name" value="MFS_dom"/>
</dbReference>
<feature type="transmembrane region" description="Helical" evidence="2">
    <location>
        <begin position="485"/>
        <end position="505"/>
    </location>
</feature>
<comment type="subcellular location">
    <subcellularLocation>
        <location evidence="1">Membrane</location>
        <topology evidence="1">Multi-pass membrane protein</topology>
    </subcellularLocation>
</comment>
<evidence type="ECO:0000313" key="4">
    <source>
        <dbReference type="EMBL" id="CAF2195036.1"/>
    </source>
</evidence>
<evidence type="ECO:0000256" key="1">
    <source>
        <dbReference type="ARBA" id="ARBA00004141"/>
    </source>
</evidence>
<dbReference type="PROSITE" id="PS50850">
    <property type="entry name" value="MFS"/>
    <property type="match status" value="1"/>
</dbReference>
<feature type="transmembrane region" description="Helical" evidence="2">
    <location>
        <begin position="209"/>
        <end position="227"/>
    </location>
</feature>
<evidence type="ECO:0000256" key="2">
    <source>
        <dbReference type="SAM" id="Phobius"/>
    </source>
</evidence>
<feature type="transmembrane region" description="Helical" evidence="2">
    <location>
        <begin position="265"/>
        <end position="283"/>
    </location>
</feature>
<organism evidence="4 5">
    <name type="scientific">Rotaria magnacalcarata</name>
    <dbReference type="NCBI Taxonomy" id="392030"/>
    <lineage>
        <taxon>Eukaryota</taxon>
        <taxon>Metazoa</taxon>
        <taxon>Spiralia</taxon>
        <taxon>Gnathifera</taxon>
        <taxon>Rotifera</taxon>
        <taxon>Eurotatoria</taxon>
        <taxon>Bdelloidea</taxon>
        <taxon>Philodinida</taxon>
        <taxon>Philodinidae</taxon>
        <taxon>Rotaria</taxon>
    </lineage>
</organism>
<name>A0A816ZAS6_9BILA</name>
<dbReference type="EMBL" id="CAJNRF010016384">
    <property type="protein sequence ID" value="CAF2195036.1"/>
    <property type="molecule type" value="Genomic_DNA"/>
</dbReference>
<accession>A0A816ZAS6</accession>
<comment type="caution">
    <text evidence="4">The sequence shown here is derived from an EMBL/GenBank/DDBJ whole genome shotgun (WGS) entry which is preliminary data.</text>
</comment>
<dbReference type="PANTHER" id="PTHR23534">
    <property type="entry name" value="MFS PERMEASE"/>
    <property type="match status" value="1"/>
</dbReference>
<feature type="transmembrane region" description="Helical" evidence="2">
    <location>
        <begin position="392"/>
        <end position="413"/>
    </location>
</feature>
<protein>
    <recommendedName>
        <fullName evidence="3">Major facilitator superfamily (MFS) profile domain-containing protein</fullName>
    </recommendedName>
</protein>
<dbReference type="InterPro" id="IPR011701">
    <property type="entry name" value="MFS"/>
</dbReference>
<evidence type="ECO:0000259" key="3">
    <source>
        <dbReference type="PROSITE" id="PS50850"/>
    </source>
</evidence>
<feature type="transmembrane region" description="Helical" evidence="2">
    <location>
        <begin position="452"/>
        <end position="473"/>
    </location>
</feature>
<sequence>MNISTNQVVESDVADKFINSENAIVINIESCHPTTLYSDTQNEVPIMASISDNVCSQDAVTLKHGEINDSKDTNTTEQRVVESSAAVHDLNTLAKIDILRHDESVHIEQQQQQNPTDIQLPSFWSLNGLHARWADPLFRKMLWNVFLLSCSWSLGQAINYIQVSTTTVAAKSFTDSNLATIPIGVMLLIGTVSSIFLPRAIARFGYRRPFYFGALMGSIGAGLSIVAAWYKQYWLLIVSSGFLGGQLPCTLYYRLVALQFSTQEFAPKAMAMVIAGGCFSSLLGPEIATHTVNMLSKPYSGAYIATLGEFLLLLFLMTIIQFPDTNKKCAALIPSSSSMTRSSNSGLDGRSIFVIAGQRTFLVAIFIGFVSWSSMSIQMSATPLAMTGFGYSFRQVITAIECHLLGMFVPSFFSGTLCNWCGSRLLMVAGLVTQLIGALLLQRNIAISSFNVGLIFVGIGWNFGYVASSALLMKSHKPEEKAKVHSIYEAITMLSITISFFAAAVAEQSLGWKILTGRLVAYYLVTAIVILAIDTTFVFYKTRSIKLEINET</sequence>
<feature type="transmembrane region" description="Helical" evidence="2">
    <location>
        <begin position="425"/>
        <end position="446"/>
    </location>
</feature>
<feature type="transmembrane region" description="Helical" evidence="2">
    <location>
        <begin position="520"/>
        <end position="540"/>
    </location>
</feature>
<dbReference type="Proteomes" id="UP000663856">
    <property type="component" value="Unassembled WGS sequence"/>
</dbReference>
<dbReference type="GO" id="GO:0016020">
    <property type="term" value="C:membrane"/>
    <property type="evidence" value="ECO:0007669"/>
    <property type="project" value="UniProtKB-SubCell"/>
</dbReference>
<feature type="transmembrane region" description="Helical" evidence="2">
    <location>
        <begin position="141"/>
        <end position="158"/>
    </location>
</feature>
<dbReference type="CDD" id="cd06174">
    <property type="entry name" value="MFS"/>
    <property type="match status" value="1"/>
</dbReference>
<evidence type="ECO:0000313" key="5">
    <source>
        <dbReference type="Proteomes" id="UP000663856"/>
    </source>
</evidence>
<keyword evidence="2" id="KW-1133">Transmembrane helix</keyword>
<dbReference type="SUPFAM" id="SSF103473">
    <property type="entry name" value="MFS general substrate transporter"/>
    <property type="match status" value="1"/>
</dbReference>
<dbReference type="PANTHER" id="PTHR23534:SF1">
    <property type="entry name" value="MAJOR FACILITATOR SUPERFAMILY PROTEIN"/>
    <property type="match status" value="1"/>
</dbReference>
<gene>
    <name evidence="4" type="ORF">WKI299_LOCUS34193</name>
</gene>
<feature type="transmembrane region" description="Helical" evidence="2">
    <location>
        <begin position="303"/>
        <end position="322"/>
    </location>
</feature>
<feature type="transmembrane region" description="Helical" evidence="2">
    <location>
        <begin position="351"/>
        <end position="372"/>
    </location>
</feature>
<proteinExistence type="predicted"/>
<dbReference type="AlphaFoldDB" id="A0A816ZAS6"/>
<keyword evidence="2" id="KW-0812">Transmembrane</keyword>